<dbReference type="NCBIfam" id="NF009845">
    <property type="entry name" value="PRK13318.1-3"/>
    <property type="match status" value="1"/>
</dbReference>
<evidence type="ECO:0000256" key="9">
    <source>
        <dbReference type="ARBA" id="ARBA00022741"/>
    </source>
</evidence>
<keyword evidence="16" id="KW-0479">Metal-binding</keyword>
<comment type="caution">
    <text evidence="16">Lacks conserved residue(s) required for the propagation of feature annotation.</text>
</comment>
<protein>
    <recommendedName>
        <fullName evidence="15 16">Type III pantothenate kinase</fullName>
        <ecNumber evidence="6 16">2.7.1.33</ecNumber>
    </recommendedName>
    <alternativeName>
        <fullName evidence="16">PanK-III</fullName>
    </alternativeName>
    <alternativeName>
        <fullName evidence="16">Pantothenic acid kinase</fullName>
    </alternativeName>
</protein>
<feature type="binding site" evidence="16">
    <location>
        <begin position="6"/>
        <end position="13"/>
    </location>
    <ligand>
        <name>ATP</name>
        <dbReference type="ChEBI" id="CHEBI:30616"/>
    </ligand>
</feature>
<feature type="active site" description="Proton acceptor" evidence="16">
    <location>
        <position position="117"/>
    </location>
</feature>
<keyword evidence="9 16" id="KW-0547">Nucleotide-binding</keyword>
<dbReference type="PANTHER" id="PTHR34265">
    <property type="entry name" value="TYPE III PANTOTHENATE KINASE"/>
    <property type="match status" value="1"/>
</dbReference>
<evidence type="ECO:0000256" key="14">
    <source>
        <dbReference type="ARBA" id="ARBA00038036"/>
    </source>
</evidence>
<keyword evidence="7 16" id="KW-0963">Cytoplasm</keyword>
<dbReference type="HAMAP" id="MF_01274">
    <property type="entry name" value="Pantothen_kinase_3"/>
    <property type="match status" value="1"/>
</dbReference>
<dbReference type="Pfam" id="PF03309">
    <property type="entry name" value="Pan_kinase"/>
    <property type="match status" value="1"/>
</dbReference>
<dbReference type="Gene3D" id="3.30.420.40">
    <property type="match status" value="2"/>
</dbReference>
<dbReference type="RefSeq" id="WP_345600620.1">
    <property type="nucleotide sequence ID" value="NZ_BAABLT010000011.1"/>
</dbReference>
<keyword evidence="12 16" id="KW-0630">Potassium</keyword>
<evidence type="ECO:0000256" key="1">
    <source>
        <dbReference type="ARBA" id="ARBA00001206"/>
    </source>
</evidence>
<comment type="caution">
    <text evidence="17">The sequence shown here is derived from an EMBL/GenBank/DDBJ whole genome shotgun (WGS) entry which is preliminary data.</text>
</comment>
<evidence type="ECO:0000256" key="4">
    <source>
        <dbReference type="ARBA" id="ARBA00005225"/>
    </source>
</evidence>
<comment type="pathway">
    <text evidence="4 16">Cofactor biosynthesis; coenzyme A biosynthesis; CoA from (R)-pantothenate: step 1/5.</text>
</comment>
<name>A0ABW3FRM9_9PSEU</name>
<feature type="binding site" evidence="16">
    <location>
        <position position="137"/>
    </location>
    <ligand>
        <name>K(+)</name>
        <dbReference type="ChEBI" id="CHEBI:29103"/>
    </ligand>
</feature>
<keyword evidence="18" id="KW-1185">Reference proteome</keyword>
<keyword evidence="11 16" id="KW-0067">ATP-binding</keyword>
<feature type="binding site" evidence="16">
    <location>
        <position position="140"/>
    </location>
    <ligand>
        <name>ATP</name>
        <dbReference type="ChEBI" id="CHEBI:30616"/>
    </ligand>
</feature>
<evidence type="ECO:0000256" key="11">
    <source>
        <dbReference type="ARBA" id="ARBA00022840"/>
    </source>
</evidence>
<keyword evidence="13 16" id="KW-0173">Coenzyme A biosynthesis</keyword>
<evidence type="ECO:0000256" key="7">
    <source>
        <dbReference type="ARBA" id="ARBA00022490"/>
    </source>
</evidence>
<dbReference type="PANTHER" id="PTHR34265:SF1">
    <property type="entry name" value="TYPE III PANTOTHENATE KINASE"/>
    <property type="match status" value="1"/>
</dbReference>
<dbReference type="InterPro" id="IPR004619">
    <property type="entry name" value="Type_III_PanK"/>
</dbReference>
<comment type="cofactor">
    <cofactor evidence="16">
        <name>NH4(+)</name>
        <dbReference type="ChEBI" id="CHEBI:28938"/>
    </cofactor>
    <cofactor evidence="16">
        <name>K(+)</name>
        <dbReference type="ChEBI" id="CHEBI:29103"/>
    </cofactor>
    <text evidence="16">A monovalent cation. Ammonium or potassium.</text>
</comment>
<organism evidence="17 18">
    <name type="scientific">Saccharopolyspora rosea</name>
    <dbReference type="NCBI Taxonomy" id="524884"/>
    <lineage>
        <taxon>Bacteria</taxon>
        <taxon>Bacillati</taxon>
        <taxon>Actinomycetota</taxon>
        <taxon>Actinomycetes</taxon>
        <taxon>Pseudonocardiales</taxon>
        <taxon>Pseudonocardiaceae</taxon>
        <taxon>Saccharopolyspora</taxon>
    </lineage>
</organism>
<evidence type="ECO:0000256" key="5">
    <source>
        <dbReference type="ARBA" id="ARBA00011738"/>
    </source>
</evidence>
<evidence type="ECO:0000256" key="15">
    <source>
        <dbReference type="ARBA" id="ARBA00040883"/>
    </source>
</evidence>
<evidence type="ECO:0000256" key="12">
    <source>
        <dbReference type="ARBA" id="ARBA00022958"/>
    </source>
</evidence>
<comment type="cofactor">
    <cofactor evidence="2">
        <name>K(+)</name>
        <dbReference type="ChEBI" id="CHEBI:29103"/>
    </cofactor>
</comment>
<dbReference type="SUPFAM" id="SSF53067">
    <property type="entry name" value="Actin-like ATPase domain"/>
    <property type="match status" value="2"/>
</dbReference>
<dbReference type="EMBL" id="JBHTIW010000009">
    <property type="protein sequence ID" value="MFD0920830.1"/>
    <property type="molecule type" value="Genomic_DNA"/>
</dbReference>
<dbReference type="NCBIfam" id="NF009855">
    <property type="entry name" value="PRK13321.1"/>
    <property type="match status" value="1"/>
</dbReference>
<dbReference type="NCBIfam" id="TIGR00671">
    <property type="entry name" value="baf"/>
    <property type="match status" value="1"/>
</dbReference>
<dbReference type="Proteomes" id="UP001597018">
    <property type="component" value="Unassembled WGS sequence"/>
</dbReference>
<evidence type="ECO:0000256" key="3">
    <source>
        <dbReference type="ARBA" id="ARBA00004496"/>
    </source>
</evidence>
<evidence type="ECO:0000256" key="16">
    <source>
        <dbReference type="HAMAP-Rule" id="MF_01274"/>
    </source>
</evidence>
<keyword evidence="8 16" id="KW-0808">Transferase</keyword>
<keyword evidence="10 16" id="KW-0418">Kinase</keyword>
<dbReference type="EC" id="2.7.1.33" evidence="6 16"/>
<comment type="catalytic activity">
    <reaction evidence="1 16">
        <text>(R)-pantothenate + ATP = (R)-4'-phosphopantothenate + ADP + H(+)</text>
        <dbReference type="Rhea" id="RHEA:16373"/>
        <dbReference type="ChEBI" id="CHEBI:10986"/>
        <dbReference type="ChEBI" id="CHEBI:15378"/>
        <dbReference type="ChEBI" id="CHEBI:29032"/>
        <dbReference type="ChEBI" id="CHEBI:30616"/>
        <dbReference type="ChEBI" id="CHEBI:456216"/>
        <dbReference type="EC" id="2.7.1.33"/>
    </reaction>
</comment>
<comment type="similarity">
    <text evidence="14 16">Belongs to the type III pantothenate kinase family.</text>
</comment>
<evidence type="ECO:0000256" key="2">
    <source>
        <dbReference type="ARBA" id="ARBA00001958"/>
    </source>
</evidence>
<accession>A0ABW3FRM9</accession>
<dbReference type="CDD" id="cd24015">
    <property type="entry name" value="ASKHA_NBD_PanK-III"/>
    <property type="match status" value="1"/>
</dbReference>
<feature type="binding site" evidence="16">
    <location>
        <begin position="115"/>
        <end position="118"/>
    </location>
    <ligand>
        <name>substrate</name>
    </ligand>
</feature>
<comment type="subunit">
    <text evidence="5 16">Homodimer.</text>
</comment>
<comment type="subcellular location">
    <subcellularLocation>
        <location evidence="3 16">Cytoplasm</location>
    </subcellularLocation>
</comment>
<dbReference type="GO" id="GO:0004594">
    <property type="term" value="F:pantothenate kinase activity"/>
    <property type="evidence" value="ECO:0007669"/>
    <property type="project" value="UniProtKB-EC"/>
</dbReference>
<evidence type="ECO:0000256" key="6">
    <source>
        <dbReference type="ARBA" id="ARBA00012102"/>
    </source>
</evidence>
<dbReference type="InterPro" id="IPR043129">
    <property type="entry name" value="ATPase_NBD"/>
</dbReference>
<reference evidence="18" key="1">
    <citation type="journal article" date="2019" name="Int. J. Syst. Evol. Microbiol.">
        <title>The Global Catalogue of Microorganisms (GCM) 10K type strain sequencing project: providing services to taxonomists for standard genome sequencing and annotation.</title>
        <authorList>
            <consortium name="The Broad Institute Genomics Platform"/>
            <consortium name="The Broad Institute Genome Sequencing Center for Infectious Disease"/>
            <person name="Wu L."/>
            <person name="Ma J."/>
        </authorList>
    </citation>
    <scope>NUCLEOTIDE SEQUENCE [LARGE SCALE GENOMIC DNA]</scope>
    <source>
        <strain evidence="18">CCUG 56401</strain>
    </source>
</reference>
<feature type="binding site" evidence="16">
    <location>
        <position position="192"/>
    </location>
    <ligand>
        <name>substrate</name>
    </ligand>
</feature>
<evidence type="ECO:0000256" key="8">
    <source>
        <dbReference type="ARBA" id="ARBA00022679"/>
    </source>
</evidence>
<evidence type="ECO:0000313" key="17">
    <source>
        <dbReference type="EMBL" id="MFD0920830.1"/>
    </source>
</evidence>
<evidence type="ECO:0000256" key="10">
    <source>
        <dbReference type="ARBA" id="ARBA00022777"/>
    </source>
</evidence>
<gene>
    <name evidence="16" type="primary">coaX</name>
    <name evidence="17" type="ORF">ACFQ16_13840</name>
</gene>
<evidence type="ECO:0000256" key="13">
    <source>
        <dbReference type="ARBA" id="ARBA00022993"/>
    </source>
</evidence>
<proteinExistence type="inferred from homology"/>
<sequence>MLLAIDVGNTNIVLGLYADGSEATDEKARTTLVRDWRMRTEPRMTADELALTMRGLLGEHADRITGIAALSTVPALLRELRVMLGRYWSDVPRVVVEPGVRTGVPLLVDNPKEVGADRVINTLAAHHLHSTNCVVVDFGTSTNIDVISAKGEFLGGAFAPGIEISLDALASRAAQLRKVELVRPRSPIGKNTVECLQSGILYGFAGQVDGLVRRLVAELEVTHGGPTTVLATGGLAPLVVTESQTITHHVPDLTLLGLRLVYDRNFG</sequence>
<evidence type="ECO:0000313" key="18">
    <source>
        <dbReference type="Proteomes" id="UP001597018"/>
    </source>
</evidence>
<comment type="function">
    <text evidence="16">Catalyzes the phosphorylation of pantothenate (Pan), the first step in CoA biosynthesis.</text>
</comment>